<feature type="domain" description="Radical SAM core" evidence="9">
    <location>
        <begin position="192"/>
        <end position="417"/>
    </location>
</feature>
<dbReference type="GO" id="GO:0005829">
    <property type="term" value="C:cytosol"/>
    <property type="evidence" value="ECO:0007669"/>
    <property type="project" value="TreeGrafter"/>
</dbReference>
<dbReference type="Pfam" id="PF04055">
    <property type="entry name" value="Radical_SAM"/>
    <property type="match status" value="1"/>
</dbReference>
<dbReference type="InterPro" id="IPR051198">
    <property type="entry name" value="BchE-like"/>
</dbReference>
<dbReference type="EMBL" id="MFHI01000009">
    <property type="protein sequence ID" value="OGF79175.1"/>
    <property type="molecule type" value="Genomic_DNA"/>
</dbReference>
<comment type="cofactor">
    <cofactor evidence="1">
        <name>[4Fe-4S] cluster</name>
        <dbReference type="ChEBI" id="CHEBI:49883"/>
    </cofactor>
</comment>
<evidence type="ECO:0000256" key="5">
    <source>
        <dbReference type="ARBA" id="ARBA00022723"/>
    </source>
</evidence>
<keyword evidence="3" id="KW-0808">Transferase</keyword>
<evidence type="ECO:0000256" key="6">
    <source>
        <dbReference type="ARBA" id="ARBA00023004"/>
    </source>
</evidence>
<dbReference type="PANTHER" id="PTHR43409">
    <property type="entry name" value="ANAEROBIC MAGNESIUM-PROTOPORPHYRIN IX MONOMETHYL ESTER CYCLASE-RELATED"/>
    <property type="match status" value="1"/>
</dbReference>
<dbReference type="InterPro" id="IPR034466">
    <property type="entry name" value="Methyltransferase_Class_B"/>
</dbReference>
<keyword evidence="2" id="KW-0489">Methyltransferase</keyword>
<organism evidence="10 11">
    <name type="scientific">Candidatus Giovannonibacteria bacterium RIFCSPHIGHO2_02_43_13</name>
    <dbReference type="NCBI Taxonomy" id="1798330"/>
    <lineage>
        <taxon>Bacteria</taxon>
        <taxon>Candidatus Giovannoniibacteriota</taxon>
    </lineage>
</organism>
<accession>A0A1F5WU59</accession>
<proteinExistence type="predicted"/>
<dbReference type="GO" id="GO:0051539">
    <property type="term" value="F:4 iron, 4 sulfur cluster binding"/>
    <property type="evidence" value="ECO:0007669"/>
    <property type="project" value="UniProtKB-KW"/>
</dbReference>
<dbReference type="GO" id="GO:0003824">
    <property type="term" value="F:catalytic activity"/>
    <property type="evidence" value="ECO:0007669"/>
    <property type="project" value="InterPro"/>
</dbReference>
<keyword evidence="7" id="KW-0411">Iron-sulfur</keyword>
<evidence type="ECO:0000256" key="4">
    <source>
        <dbReference type="ARBA" id="ARBA00022691"/>
    </source>
</evidence>
<feature type="domain" description="B12-binding" evidence="8">
    <location>
        <begin position="4"/>
        <end position="159"/>
    </location>
</feature>
<keyword evidence="6" id="KW-0408">Iron</keyword>
<dbReference type="Proteomes" id="UP000178425">
    <property type="component" value="Unassembled WGS sequence"/>
</dbReference>
<dbReference type="InterPro" id="IPR006158">
    <property type="entry name" value="Cobalamin-bd"/>
</dbReference>
<dbReference type="AlphaFoldDB" id="A0A1F5WU59"/>
<name>A0A1F5WU59_9BACT</name>
<dbReference type="InterPro" id="IPR058240">
    <property type="entry name" value="rSAM_sf"/>
</dbReference>
<dbReference type="GO" id="GO:0046872">
    <property type="term" value="F:metal ion binding"/>
    <property type="evidence" value="ECO:0007669"/>
    <property type="project" value="UniProtKB-KW"/>
</dbReference>
<dbReference type="SFLD" id="SFLDS00029">
    <property type="entry name" value="Radical_SAM"/>
    <property type="match status" value="1"/>
</dbReference>
<dbReference type="PROSITE" id="PS51332">
    <property type="entry name" value="B12_BINDING"/>
    <property type="match status" value="1"/>
</dbReference>
<sequence length="501" mass="55968">MPDNVCLIIAPSVFLLDERVFMSLGILKVASVLENAGKTVEMLDLSGIENFEEVAEIHASASPAKHFGITATTPQMPAAARIAGAIRKSRPDAKIILGGPHITLVNAAFKKEKTKKIKGRAAKALNILKKTFDILVAGDGEEAIFLALKENAPKLIDADEPKSSLFLDNARLNLLPYPARHLVDAESYRYFIGNERAMSLIAQLGCPFECGFCGGRASPFLRRVRMRSLENIVCEMKLMHERYSVNGFMLYDDELNVNKGMIGLMREIRSAQTDLGVLWRLRGFVKAELFTEEQAEAMYNAGFRWILTGFESGSPRILENINKKATREDNTRAVEIAHKAGLKVKALMSIGHPGESAETVKESMDWLLEVKPDDFDVTIITTYPGSPYYDDAVKDKKKRNIWVYTYEKTGDKLYSVEIDYTKVADYYKGSPDGGYHSFVYTEHLSADELVKLRDLVEKTVRTKLGIPFNPSSASMRFEHSMGQSGSLLPEHILKISKPIRD</sequence>
<dbReference type="CDD" id="cd01335">
    <property type="entry name" value="Radical_SAM"/>
    <property type="match status" value="1"/>
</dbReference>
<dbReference type="Gene3D" id="3.40.50.280">
    <property type="entry name" value="Cobalamin-binding domain"/>
    <property type="match status" value="1"/>
</dbReference>
<evidence type="ECO:0000259" key="8">
    <source>
        <dbReference type="PROSITE" id="PS51332"/>
    </source>
</evidence>
<keyword evidence="5" id="KW-0479">Metal-binding</keyword>
<protein>
    <submittedName>
        <fullName evidence="10">Uncharacterized protein</fullName>
    </submittedName>
</protein>
<evidence type="ECO:0000256" key="1">
    <source>
        <dbReference type="ARBA" id="ARBA00001966"/>
    </source>
</evidence>
<dbReference type="InterPro" id="IPR006638">
    <property type="entry name" value="Elp3/MiaA/NifB-like_rSAM"/>
</dbReference>
<comment type="caution">
    <text evidence="10">The sequence shown here is derived from an EMBL/GenBank/DDBJ whole genome shotgun (WGS) entry which is preliminary data.</text>
</comment>
<dbReference type="PROSITE" id="PS51918">
    <property type="entry name" value="RADICAL_SAM"/>
    <property type="match status" value="1"/>
</dbReference>
<dbReference type="SFLD" id="SFLDG01123">
    <property type="entry name" value="methyltransferase_(Class_B)"/>
    <property type="match status" value="1"/>
</dbReference>
<keyword evidence="4" id="KW-0949">S-adenosyl-L-methionine</keyword>
<dbReference type="GO" id="GO:0031419">
    <property type="term" value="F:cobalamin binding"/>
    <property type="evidence" value="ECO:0007669"/>
    <property type="project" value="InterPro"/>
</dbReference>
<evidence type="ECO:0000313" key="11">
    <source>
        <dbReference type="Proteomes" id="UP000178425"/>
    </source>
</evidence>
<evidence type="ECO:0000256" key="7">
    <source>
        <dbReference type="ARBA" id="ARBA00023014"/>
    </source>
</evidence>
<dbReference type="InterPro" id="IPR007197">
    <property type="entry name" value="rSAM"/>
</dbReference>
<dbReference type="Pfam" id="PF02310">
    <property type="entry name" value="B12-binding"/>
    <property type="match status" value="1"/>
</dbReference>
<evidence type="ECO:0000313" key="10">
    <source>
        <dbReference type="EMBL" id="OGF79175.1"/>
    </source>
</evidence>
<dbReference type="PANTHER" id="PTHR43409:SF7">
    <property type="entry name" value="BLL1977 PROTEIN"/>
    <property type="match status" value="1"/>
</dbReference>
<dbReference type="SUPFAM" id="SSF102114">
    <property type="entry name" value="Radical SAM enzymes"/>
    <property type="match status" value="1"/>
</dbReference>
<evidence type="ECO:0000256" key="2">
    <source>
        <dbReference type="ARBA" id="ARBA00022603"/>
    </source>
</evidence>
<dbReference type="InterPro" id="IPR023404">
    <property type="entry name" value="rSAM_horseshoe"/>
</dbReference>
<gene>
    <name evidence="10" type="ORF">A2W54_00765</name>
</gene>
<evidence type="ECO:0000259" key="9">
    <source>
        <dbReference type="PROSITE" id="PS51918"/>
    </source>
</evidence>
<reference evidence="10 11" key="1">
    <citation type="journal article" date="2016" name="Nat. Commun.">
        <title>Thousands of microbial genomes shed light on interconnected biogeochemical processes in an aquifer system.</title>
        <authorList>
            <person name="Anantharaman K."/>
            <person name="Brown C.T."/>
            <person name="Hug L.A."/>
            <person name="Sharon I."/>
            <person name="Castelle C.J."/>
            <person name="Probst A.J."/>
            <person name="Thomas B.C."/>
            <person name="Singh A."/>
            <person name="Wilkins M.J."/>
            <person name="Karaoz U."/>
            <person name="Brodie E.L."/>
            <person name="Williams K.H."/>
            <person name="Hubbard S.S."/>
            <person name="Banfield J.F."/>
        </authorList>
    </citation>
    <scope>NUCLEOTIDE SEQUENCE [LARGE SCALE GENOMIC DNA]</scope>
</reference>
<evidence type="ECO:0000256" key="3">
    <source>
        <dbReference type="ARBA" id="ARBA00022679"/>
    </source>
</evidence>
<dbReference type="SFLD" id="SFLDG01082">
    <property type="entry name" value="B12-binding_domain_containing"/>
    <property type="match status" value="1"/>
</dbReference>
<dbReference type="Gene3D" id="3.80.30.20">
    <property type="entry name" value="tm_1862 like domain"/>
    <property type="match status" value="1"/>
</dbReference>
<dbReference type="SMART" id="SM00729">
    <property type="entry name" value="Elp3"/>
    <property type="match status" value="1"/>
</dbReference>